<dbReference type="PANTHER" id="PTHR33223:SF8">
    <property type="entry name" value="OS04G0172440 PROTEIN"/>
    <property type="match status" value="1"/>
</dbReference>
<dbReference type="InterPro" id="IPR005162">
    <property type="entry name" value="Retrotrans_gag_dom"/>
</dbReference>
<dbReference type="PANTHER" id="PTHR33223">
    <property type="entry name" value="CCHC-TYPE DOMAIN-CONTAINING PROTEIN"/>
    <property type="match status" value="1"/>
</dbReference>
<reference evidence="2 3" key="1">
    <citation type="journal article" date="2018" name="PLoS Genet.">
        <title>Population sequencing reveals clonal diversity and ancestral inbreeding in the grapevine cultivar Chardonnay.</title>
        <authorList>
            <person name="Roach M.J."/>
            <person name="Johnson D.L."/>
            <person name="Bohlmann J."/>
            <person name="van Vuuren H.J."/>
            <person name="Jones S.J."/>
            <person name="Pretorius I.S."/>
            <person name="Schmidt S.A."/>
            <person name="Borneman A.R."/>
        </authorList>
    </citation>
    <scope>NUCLEOTIDE SEQUENCE [LARGE SCALE GENOMIC DNA]</scope>
    <source>
        <strain evidence="3">cv. Chardonnay</strain>
        <tissue evidence="2">Leaf</tissue>
    </source>
</reference>
<dbReference type="EMBL" id="QGNW01002164">
    <property type="protein sequence ID" value="RVW24826.1"/>
    <property type="molecule type" value="Genomic_DNA"/>
</dbReference>
<evidence type="ECO:0000259" key="1">
    <source>
        <dbReference type="Pfam" id="PF03732"/>
    </source>
</evidence>
<dbReference type="AlphaFoldDB" id="A0A438CNN2"/>
<feature type="domain" description="Retrotransposon gag" evidence="1">
    <location>
        <begin position="108"/>
        <end position="156"/>
    </location>
</feature>
<protein>
    <recommendedName>
        <fullName evidence="1">Retrotransposon gag domain-containing protein</fullName>
    </recommendedName>
</protein>
<evidence type="ECO:0000313" key="3">
    <source>
        <dbReference type="Proteomes" id="UP000288805"/>
    </source>
</evidence>
<comment type="caution">
    <text evidence="2">The sequence shown here is derived from an EMBL/GenBank/DDBJ whole genome shotgun (WGS) entry which is preliminary data.</text>
</comment>
<dbReference type="Proteomes" id="UP000288805">
    <property type="component" value="Unassembled WGS sequence"/>
</dbReference>
<proteinExistence type="predicted"/>
<gene>
    <name evidence="2" type="ORF">CK203_112261</name>
</gene>
<accession>A0A438CNN2</accession>
<name>A0A438CNN2_VITVI</name>
<dbReference type="Pfam" id="PF03732">
    <property type="entry name" value="Retrotrans_gag"/>
    <property type="match status" value="1"/>
</dbReference>
<evidence type="ECO:0000313" key="2">
    <source>
        <dbReference type="EMBL" id="RVW24826.1"/>
    </source>
</evidence>
<organism evidence="2 3">
    <name type="scientific">Vitis vinifera</name>
    <name type="common">Grape</name>
    <dbReference type="NCBI Taxonomy" id="29760"/>
    <lineage>
        <taxon>Eukaryota</taxon>
        <taxon>Viridiplantae</taxon>
        <taxon>Streptophyta</taxon>
        <taxon>Embryophyta</taxon>
        <taxon>Tracheophyta</taxon>
        <taxon>Spermatophyta</taxon>
        <taxon>Magnoliopsida</taxon>
        <taxon>eudicotyledons</taxon>
        <taxon>Gunneridae</taxon>
        <taxon>Pentapetalae</taxon>
        <taxon>rosids</taxon>
        <taxon>Vitales</taxon>
        <taxon>Vitaceae</taxon>
        <taxon>Viteae</taxon>
        <taxon>Vitis</taxon>
    </lineage>
</organism>
<sequence>MVTNETVPHASQTTQTLPHGASLSIPFHLADHYEVIPPPTVIVPPPFVTTTDDTRLVENGILVASLPTKFLKPYIEHYSGIGCPKIYLRLYNTVIRAHKIDDAQSVALFPMSLSGASQRWFASIKPLRLRTWKDVAHEFLTQFTFSVDIDVSRRELEATG</sequence>